<sequence>MKLEKKITLTIITIFLTFGFLFFITGFSIFQLISDIFTMDKVFSYSLFLLFFICIFMLIGYTINQKIRKPLTYIVRWIDQLSNGNFNMPETTKDDTIKKMKFGFFSELKLKLERLTTQLKRAEDERKELDEIRKKWTAGVTHDLKTPLSYVKGYAAILRSEHKWNEDEIKEFAGIIEEKALYMEQLIDDLSVIYEFDKMQIPLNLQSINLVEFIRNVLEDFKKYPMATDYPIYFHTHGIDDILLSVDPTLLKRALENFLMNAVNHNPIGTMITITLERLEKETMIEISDNGIGMDRKMLKRLFNQYYRGTSTDKTHLGSGLGMSIAKQFIEKQNGEVHVISEKNKGTKIIIKFPN</sequence>
<evidence type="ECO:0000256" key="10">
    <source>
        <dbReference type="SAM" id="Coils"/>
    </source>
</evidence>
<keyword evidence="11" id="KW-0472">Membrane</keyword>
<reference evidence="13 14" key="1">
    <citation type="submission" date="2023-09" db="EMBL/GenBank/DDBJ databases">
        <title>Different Types of Thermotolerant Ring-Cleaving Dioxygenases derived from Aeribacillus composti HB-1 applied for multiple aromatic hydrocarbons removal.</title>
        <authorList>
            <person name="Cao L."/>
            <person name="Li M."/>
            <person name="Ma T."/>
        </authorList>
    </citation>
    <scope>NUCLEOTIDE SEQUENCE [LARGE SCALE GENOMIC DNA]</scope>
    <source>
        <strain evidence="13 14">HB-1</strain>
    </source>
</reference>
<evidence type="ECO:0000259" key="12">
    <source>
        <dbReference type="PROSITE" id="PS50109"/>
    </source>
</evidence>
<dbReference type="Pfam" id="PF00512">
    <property type="entry name" value="HisKA"/>
    <property type="match status" value="1"/>
</dbReference>
<keyword evidence="14" id="KW-1185">Reference proteome</keyword>
<dbReference type="PRINTS" id="PR00344">
    <property type="entry name" value="BCTRLSENSOR"/>
</dbReference>
<feature type="domain" description="Histidine kinase" evidence="12">
    <location>
        <begin position="139"/>
        <end position="355"/>
    </location>
</feature>
<dbReference type="InterPro" id="IPR036097">
    <property type="entry name" value="HisK_dim/P_sf"/>
</dbReference>
<evidence type="ECO:0000256" key="2">
    <source>
        <dbReference type="ARBA" id="ARBA00004370"/>
    </source>
</evidence>
<dbReference type="InterPro" id="IPR003594">
    <property type="entry name" value="HATPase_dom"/>
</dbReference>
<dbReference type="Gene3D" id="1.10.287.130">
    <property type="match status" value="1"/>
</dbReference>
<evidence type="ECO:0000256" key="6">
    <source>
        <dbReference type="ARBA" id="ARBA00022741"/>
    </source>
</evidence>
<evidence type="ECO:0000256" key="4">
    <source>
        <dbReference type="ARBA" id="ARBA00022553"/>
    </source>
</evidence>
<dbReference type="SMART" id="SM00388">
    <property type="entry name" value="HisKA"/>
    <property type="match status" value="1"/>
</dbReference>
<comment type="catalytic activity">
    <reaction evidence="1">
        <text>ATP + protein L-histidine = ADP + protein N-phospho-L-histidine.</text>
        <dbReference type="EC" id="2.7.13.3"/>
    </reaction>
</comment>
<dbReference type="PROSITE" id="PS50109">
    <property type="entry name" value="HIS_KIN"/>
    <property type="match status" value="1"/>
</dbReference>
<comment type="subcellular location">
    <subcellularLocation>
        <location evidence="2">Membrane</location>
    </subcellularLocation>
</comment>
<keyword evidence="8" id="KW-0067">ATP-binding</keyword>
<name>A0ABY9W8Y9_9BACI</name>
<keyword evidence="11" id="KW-1133">Transmembrane helix</keyword>
<organism evidence="13 14">
    <name type="scientific">Aeribacillus composti</name>
    <dbReference type="NCBI Taxonomy" id="1868734"/>
    <lineage>
        <taxon>Bacteria</taxon>
        <taxon>Bacillati</taxon>
        <taxon>Bacillota</taxon>
        <taxon>Bacilli</taxon>
        <taxon>Bacillales</taxon>
        <taxon>Bacillaceae</taxon>
        <taxon>Aeribacillus</taxon>
    </lineage>
</organism>
<evidence type="ECO:0000313" key="14">
    <source>
        <dbReference type="Proteomes" id="UP001303701"/>
    </source>
</evidence>
<keyword evidence="6" id="KW-0547">Nucleotide-binding</keyword>
<dbReference type="Pfam" id="PF02518">
    <property type="entry name" value="HATPase_c"/>
    <property type="match status" value="1"/>
</dbReference>
<evidence type="ECO:0000256" key="5">
    <source>
        <dbReference type="ARBA" id="ARBA00022679"/>
    </source>
</evidence>
<dbReference type="RefSeq" id="WP_066247379.1">
    <property type="nucleotide sequence ID" value="NZ_CP134501.1"/>
</dbReference>
<dbReference type="InterPro" id="IPR005467">
    <property type="entry name" value="His_kinase_dom"/>
</dbReference>
<dbReference type="CDD" id="cd00082">
    <property type="entry name" value="HisKA"/>
    <property type="match status" value="1"/>
</dbReference>
<keyword evidence="11" id="KW-0812">Transmembrane</keyword>
<evidence type="ECO:0000256" key="7">
    <source>
        <dbReference type="ARBA" id="ARBA00022777"/>
    </source>
</evidence>
<dbReference type="InterPro" id="IPR050351">
    <property type="entry name" value="BphY/WalK/GraS-like"/>
</dbReference>
<evidence type="ECO:0000256" key="3">
    <source>
        <dbReference type="ARBA" id="ARBA00012438"/>
    </source>
</evidence>
<feature type="transmembrane region" description="Helical" evidence="11">
    <location>
        <begin position="42"/>
        <end position="63"/>
    </location>
</feature>
<evidence type="ECO:0000256" key="11">
    <source>
        <dbReference type="SAM" id="Phobius"/>
    </source>
</evidence>
<dbReference type="PANTHER" id="PTHR42878">
    <property type="entry name" value="TWO-COMPONENT HISTIDINE KINASE"/>
    <property type="match status" value="1"/>
</dbReference>
<proteinExistence type="predicted"/>
<evidence type="ECO:0000256" key="1">
    <source>
        <dbReference type="ARBA" id="ARBA00000085"/>
    </source>
</evidence>
<dbReference type="InterPro" id="IPR004358">
    <property type="entry name" value="Sig_transdc_His_kin-like_C"/>
</dbReference>
<dbReference type="SMART" id="SM00387">
    <property type="entry name" value="HATPase_c"/>
    <property type="match status" value="1"/>
</dbReference>
<accession>A0ABY9W8Y9</accession>
<dbReference type="SUPFAM" id="SSF47384">
    <property type="entry name" value="Homodimeric domain of signal transducing histidine kinase"/>
    <property type="match status" value="1"/>
</dbReference>
<dbReference type="GeneID" id="301127385"/>
<dbReference type="SUPFAM" id="SSF55874">
    <property type="entry name" value="ATPase domain of HSP90 chaperone/DNA topoisomerase II/histidine kinase"/>
    <property type="match status" value="1"/>
</dbReference>
<protein>
    <recommendedName>
        <fullName evidence="3">histidine kinase</fullName>
        <ecNumber evidence="3">2.7.13.3</ecNumber>
    </recommendedName>
</protein>
<gene>
    <name evidence="13" type="ORF">RI196_15430</name>
</gene>
<dbReference type="PANTHER" id="PTHR42878:SF7">
    <property type="entry name" value="SENSOR HISTIDINE KINASE GLRK"/>
    <property type="match status" value="1"/>
</dbReference>
<keyword evidence="9" id="KW-0902">Two-component regulatory system</keyword>
<evidence type="ECO:0000256" key="9">
    <source>
        <dbReference type="ARBA" id="ARBA00023012"/>
    </source>
</evidence>
<evidence type="ECO:0000256" key="8">
    <source>
        <dbReference type="ARBA" id="ARBA00022840"/>
    </source>
</evidence>
<feature type="coiled-coil region" evidence="10">
    <location>
        <begin position="105"/>
        <end position="139"/>
    </location>
</feature>
<dbReference type="EMBL" id="CP134501">
    <property type="protein sequence ID" value="WNF32614.1"/>
    <property type="molecule type" value="Genomic_DNA"/>
</dbReference>
<keyword evidence="10" id="KW-0175">Coiled coil</keyword>
<keyword evidence="5" id="KW-0808">Transferase</keyword>
<feature type="transmembrane region" description="Helical" evidence="11">
    <location>
        <begin position="7"/>
        <end position="30"/>
    </location>
</feature>
<dbReference type="EC" id="2.7.13.3" evidence="3"/>
<dbReference type="Proteomes" id="UP001303701">
    <property type="component" value="Chromosome"/>
</dbReference>
<dbReference type="Gene3D" id="3.30.565.10">
    <property type="entry name" value="Histidine kinase-like ATPase, C-terminal domain"/>
    <property type="match status" value="1"/>
</dbReference>
<dbReference type="GO" id="GO:0016301">
    <property type="term" value="F:kinase activity"/>
    <property type="evidence" value="ECO:0007669"/>
    <property type="project" value="UniProtKB-KW"/>
</dbReference>
<dbReference type="InterPro" id="IPR003661">
    <property type="entry name" value="HisK_dim/P_dom"/>
</dbReference>
<dbReference type="InterPro" id="IPR036890">
    <property type="entry name" value="HATPase_C_sf"/>
</dbReference>
<evidence type="ECO:0000313" key="13">
    <source>
        <dbReference type="EMBL" id="WNF32614.1"/>
    </source>
</evidence>
<keyword evidence="4" id="KW-0597">Phosphoprotein</keyword>
<keyword evidence="7 13" id="KW-0418">Kinase</keyword>